<evidence type="ECO:0000256" key="1">
    <source>
        <dbReference type="ARBA" id="ARBA00022801"/>
    </source>
</evidence>
<reference evidence="9" key="1">
    <citation type="submission" date="2017-01" db="EMBL/GenBank/DDBJ databases">
        <title>Comparative genomics of anhydrobiosis in the tardigrade Hypsibius dujardini.</title>
        <authorList>
            <person name="Yoshida Y."/>
            <person name="Koutsovoulos G."/>
            <person name="Laetsch D."/>
            <person name="Stevens L."/>
            <person name="Kumar S."/>
            <person name="Horikawa D."/>
            <person name="Ishino K."/>
            <person name="Komine S."/>
            <person name="Tomita M."/>
            <person name="Blaxter M."/>
            <person name="Arakawa K."/>
        </authorList>
    </citation>
    <scope>NUCLEOTIDE SEQUENCE [LARGE SCALE GENOMIC DNA]</scope>
    <source>
        <strain evidence="9">Z151</strain>
    </source>
</reference>
<dbReference type="PANTHER" id="PTHR21314:SF0">
    <property type="entry name" value="QUEUOSINE 5'-PHOSPHATE N-GLYCOSYLASE_HYDROLASE"/>
    <property type="match status" value="1"/>
</dbReference>
<dbReference type="GO" id="GO:0006400">
    <property type="term" value="P:tRNA modification"/>
    <property type="evidence" value="ECO:0007669"/>
    <property type="project" value="TreeGrafter"/>
</dbReference>
<accession>A0A9X6NDM3</accession>
<feature type="region of interest" description="Disordered" evidence="7">
    <location>
        <begin position="1"/>
        <end position="23"/>
    </location>
</feature>
<dbReference type="EC" id="3.2.2.-" evidence="6"/>
<proteinExistence type="inferred from homology"/>
<keyword evidence="9" id="KW-1185">Reference proteome</keyword>
<evidence type="ECO:0000313" key="8">
    <source>
        <dbReference type="EMBL" id="OWA51955.1"/>
    </source>
</evidence>
<dbReference type="OrthoDB" id="416777at2759"/>
<sequence length="364" mass="41088">MSEDDDDGQERPTAMPMSPSEGVRQSAEWVLSVSQHVTVDRNAVSKLAHFLASEFSRGGVSAVNWKDHELRPKTSDNFAVDWIFLVNALNFSFWSGPVESQSTAAKFAVEFNGKQYTGSMSCWAAINRAVQEGIPIFDAAYLAGITEDQVRHLFRTSTSGEMPLLEDRRKNLQEAGQVLLEKFGGTFWNCCKLADGNAQQLLHIILENFPSFRDCSVYHGRKVEFYKRAQVVVADIWSCFENSGYGHFSDIDSLTIFADYRIPQVLNFFGATKYSDELQVKLKANEVFKYGDVEEVEIRASTIFVAELLVKEVNVILRGHAGQVATPSPPVNGILLDQYLWGYRQSHDSDMKHIPFHKVRSIYY</sequence>
<dbReference type="InterPro" id="IPR019438">
    <property type="entry name" value="Q_salvage"/>
</dbReference>
<organism evidence="8 9">
    <name type="scientific">Hypsibius exemplaris</name>
    <name type="common">Freshwater tardigrade</name>
    <dbReference type="NCBI Taxonomy" id="2072580"/>
    <lineage>
        <taxon>Eukaryota</taxon>
        <taxon>Metazoa</taxon>
        <taxon>Ecdysozoa</taxon>
        <taxon>Tardigrada</taxon>
        <taxon>Eutardigrada</taxon>
        <taxon>Parachela</taxon>
        <taxon>Hypsibioidea</taxon>
        <taxon>Hypsibiidae</taxon>
        <taxon>Hypsibius</taxon>
    </lineage>
</organism>
<dbReference type="Pfam" id="PF10343">
    <property type="entry name" value="Q_salvage"/>
    <property type="match status" value="1"/>
</dbReference>
<evidence type="ECO:0000256" key="6">
    <source>
        <dbReference type="RuleBase" id="RU365002"/>
    </source>
</evidence>
<dbReference type="Proteomes" id="UP000192578">
    <property type="component" value="Unassembled WGS sequence"/>
</dbReference>
<keyword evidence="1 6" id="KW-0378">Hydrolase</keyword>
<dbReference type="GO" id="GO:0016787">
    <property type="term" value="F:hydrolase activity"/>
    <property type="evidence" value="ECO:0007669"/>
    <property type="project" value="UniProtKB-KW"/>
</dbReference>
<comment type="catalytic activity">
    <reaction evidence="5 6">
        <text>queuosine 5'-phosphate + H2O = queuine + D-ribose 5-phosphate</text>
        <dbReference type="Rhea" id="RHEA:75387"/>
        <dbReference type="ChEBI" id="CHEBI:15377"/>
        <dbReference type="ChEBI" id="CHEBI:17433"/>
        <dbReference type="ChEBI" id="CHEBI:78346"/>
        <dbReference type="ChEBI" id="CHEBI:194371"/>
    </reaction>
    <physiologicalReaction direction="left-to-right" evidence="5 6">
        <dbReference type="Rhea" id="RHEA:75388"/>
    </physiologicalReaction>
</comment>
<evidence type="ECO:0000256" key="5">
    <source>
        <dbReference type="ARBA" id="ARBA00048204"/>
    </source>
</evidence>
<protein>
    <recommendedName>
        <fullName evidence="3 6">Queuosine 5'-phosphate N-glycosylase/hydrolase</fullName>
        <ecNumber evidence="6">3.2.2.-</ecNumber>
    </recommendedName>
    <alternativeName>
        <fullName evidence="4 6">Queuosine-nucleotide N-glycosylase/hydrolase</fullName>
    </alternativeName>
</protein>
<evidence type="ECO:0000256" key="2">
    <source>
        <dbReference type="ARBA" id="ARBA00035119"/>
    </source>
</evidence>
<comment type="similarity">
    <text evidence="2 6">Belongs to the QNG1 protein family.</text>
</comment>
<dbReference type="EMBL" id="MTYJ01000245">
    <property type="protein sequence ID" value="OWA51955.1"/>
    <property type="molecule type" value="Genomic_DNA"/>
</dbReference>
<evidence type="ECO:0000256" key="7">
    <source>
        <dbReference type="SAM" id="MobiDB-lite"/>
    </source>
</evidence>
<name>A0A9X6NDM3_HYPEX</name>
<evidence type="ECO:0000313" key="9">
    <source>
        <dbReference type="Proteomes" id="UP000192578"/>
    </source>
</evidence>
<dbReference type="AlphaFoldDB" id="A0A9X6NDM3"/>
<evidence type="ECO:0000256" key="3">
    <source>
        <dbReference type="ARBA" id="ARBA00035306"/>
    </source>
</evidence>
<gene>
    <name evidence="8" type="ORF">BV898_16414</name>
</gene>
<evidence type="ECO:0000256" key="4">
    <source>
        <dbReference type="ARBA" id="ARBA00035393"/>
    </source>
</evidence>
<comment type="caution">
    <text evidence="8">The sequence shown here is derived from an EMBL/GenBank/DDBJ whole genome shotgun (WGS) entry which is preliminary data.</text>
</comment>
<comment type="function">
    <text evidence="6">Catalyzes the hydrolysis of queuosine 5'-phosphate, releasing the nucleobase queuine (q). Is required for salvage of queuine from exogenous queuosine (Q) that is imported and then converted to queuosine 5'-phosphate intracellularly.</text>
</comment>
<dbReference type="PANTHER" id="PTHR21314">
    <property type="entry name" value="QUEUOSINE 5'-PHOSPHATE N-GLYCOSYLASE_HYDROLASE-RELATED"/>
    <property type="match status" value="1"/>
</dbReference>